<name>A0A6B0UB58_IXORI</name>
<evidence type="ECO:0000256" key="1">
    <source>
        <dbReference type="SAM" id="MobiDB-lite"/>
    </source>
</evidence>
<feature type="compositionally biased region" description="Basic residues" evidence="1">
    <location>
        <begin position="26"/>
        <end position="53"/>
    </location>
</feature>
<feature type="region of interest" description="Disordered" evidence="1">
    <location>
        <begin position="1"/>
        <end position="98"/>
    </location>
</feature>
<dbReference type="AlphaFoldDB" id="A0A6B0UB58"/>
<organism evidence="2">
    <name type="scientific">Ixodes ricinus</name>
    <name type="common">Common tick</name>
    <name type="synonym">Acarus ricinus</name>
    <dbReference type="NCBI Taxonomy" id="34613"/>
    <lineage>
        <taxon>Eukaryota</taxon>
        <taxon>Metazoa</taxon>
        <taxon>Ecdysozoa</taxon>
        <taxon>Arthropoda</taxon>
        <taxon>Chelicerata</taxon>
        <taxon>Arachnida</taxon>
        <taxon>Acari</taxon>
        <taxon>Parasitiformes</taxon>
        <taxon>Ixodida</taxon>
        <taxon>Ixodoidea</taxon>
        <taxon>Ixodidae</taxon>
        <taxon>Ixodinae</taxon>
        <taxon>Ixodes</taxon>
    </lineage>
</organism>
<dbReference type="EMBL" id="GIFC01005668">
    <property type="protein sequence ID" value="MXU87751.1"/>
    <property type="molecule type" value="Transcribed_RNA"/>
</dbReference>
<evidence type="ECO:0000313" key="2">
    <source>
        <dbReference type="EMBL" id="MXU87751.1"/>
    </source>
</evidence>
<feature type="compositionally biased region" description="Low complexity" evidence="1">
    <location>
        <begin position="1"/>
        <end position="20"/>
    </location>
</feature>
<accession>A0A6B0UB58</accession>
<protein>
    <submittedName>
        <fullName evidence="2">Putative tcf3 fusion partner</fullName>
    </submittedName>
</protein>
<reference evidence="2" key="1">
    <citation type="submission" date="2019-12" db="EMBL/GenBank/DDBJ databases">
        <title>An insight into the sialome of adult female Ixodes ricinus ticks feeding for 6 days.</title>
        <authorList>
            <person name="Perner J."/>
            <person name="Ribeiro J.M.C."/>
        </authorList>
    </citation>
    <scope>NUCLEOTIDE SEQUENCE</scope>
    <source>
        <strain evidence="2">Semi-engorged</strain>
        <tissue evidence="2">Salivary glands</tissue>
    </source>
</reference>
<proteinExistence type="predicted"/>
<feature type="compositionally biased region" description="Basic residues" evidence="1">
    <location>
        <begin position="88"/>
        <end position="98"/>
    </location>
</feature>
<sequence>MPSQEHSSVSSHVSRTSRPTQYGTPKHPRVAKPHSKNHHHHLKNHRRGTKTMKRCTSFRSTVKARRHFGGHPQRLTETDQIELSLKREKNKKKNGGWR</sequence>